<protein>
    <submittedName>
        <fullName evidence="2">DUF3606 domain-containing protein</fullName>
    </submittedName>
</protein>
<comment type="caution">
    <text evidence="2">The sequence shown here is derived from an EMBL/GenBank/DDBJ whole genome shotgun (WGS) entry which is preliminary data.</text>
</comment>
<gene>
    <name evidence="2" type="ORF">DU321_16800</name>
    <name evidence="1" type="ORF">QO046_00125</name>
</gene>
<evidence type="ECO:0000313" key="1">
    <source>
        <dbReference type="EMBL" id="MDK2692825.1"/>
    </source>
</evidence>
<reference evidence="2 3" key="1">
    <citation type="submission" date="2018-11" db="EMBL/GenBank/DDBJ databases">
        <title>E. coli isolates of the female bladder.</title>
        <authorList>
            <person name="Garretto A."/>
            <person name="Miller-Ensminger T."/>
            <person name="Wolfe A.J."/>
            <person name="Putonti C."/>
        </authorList>
    </citation>
    <scope>NUCLEOTIDE SEQUENCE [LARGE SCALE GENOMIC DNA]</scope>
    <source>
        <strain evidence="2 3">UMB1727</strain>
    </source>
</reference>
<dbReference type="Proteomes" id="UP001223829">
    <property type="component" value="Unassembled WGS sequence"/>
</dbReference>
<sequence>MADDKTKIGTPDNDLISIKQDYERRDWAEKFGVSEAKLVQAVQAVGHSAKKVQAWLKDH</sequence>
<dbReference type="RefSeq" id="WP_001406733.1">
    <property type="nucleotide sequence ID" value="NZ_AP024126.1"/>
</dbReference>
<proteinExistence type="predicted"/>
<organism evidence="2 3">
    <name type="scientific">Escherichia coli</name>
    <dbReference type="NCBI Taxonomy" id="562"/>
    <lineage>
        <taxon>Bacteria</taxon>
        <taxon>Pseudomonadati</taxon>
        <taxon>Pseudomonadota</taxon>
        <taxon>Gammaproteobacteria</taxon>
        <taxon>Enterobacterales</taxon>
        <taxon>Enterobacteriaceae</taxon>
        <taxon>Escherichia</taxon>
    </lineage>
</organism>
<dbReference type="Pfam" id="PF12244">
    <property type="entry name" value="DUF3606"/>
    <property type="match status" value="1"/>
</dbReference>
<reference evidence="1" key="2">
    <citation type="submission" date="2023-05" db="EMBL/GenBank/DDBJ databases">
        <title>Efficient inhibition of multidrug-resistant Escherichia coli by a new antibiotic combination.</title>
        <authorList>
            <person name="Lin T."/>
        </authorList>
    </citation>
    <scope>NUCLEOTIDE SEQUENCE</scope>
    <source>
        <strain evidence="1">YmmD45</strain>
    </source>
</reference>
<dbReference type="AlphaFoldDB" id="A0A3Y8HII3"/>
<evidence type="ECO:0000313" key="3">
    <source>
        <dbReference type="Proteomes" id="UP000272662"/>
    </source>
</evidence>
<dbReference type="EMBL" id="RRVG01000021">
    <property type="protein sequence ID" value="RRL45012.1"/>
    <property type="molecule type" value="Genomic_DNA"/>
</dbReference>
<dbReference type="EMBL" id="JASMQD010000001">
    <property type="protein sequence ID" value="MDK2692825.1"/>
    <property type="molecule type" value="Genomic_DNA"/>
</dbReference>
<evidence type="ECO:0000313" key="2">
    <source>
        <dbReference type="EMBL" id="RRL45012.1"/>
    </source>
</evidence>
<dbReference type="InterPro" id="IPR022037">
    <property type="entry name" value="DUF3606"/>
</dbReference>
<accession>A0A3Y8HII3</accession>
<dbReference type="Proteomes" id="UP000272662">
    <property type="component" value="Unassembled WGS sequence"/>
</dbReference>
<name>A0A3Y8HII3_ECOLX</name>